<dbReference type="EMBL" id="JYDJ01000150">
    <property type="protein sequence ID" value="KRX42208.1"/>
    <property type="molecule type" value="Genomic_DNA"/>
</dbReference>
<dbReference type="OrthoDB" id="5920885at2759"/>
<feature type="region of interest" description="Disordered" evidence="1">
    <location>
        <begin position="1"/>
        <end position="22"/>
    </location>
</feature>
<dbReference type="AlphaFoldDB" id="A0A0V0TTH9"/>
<sequence>MSAPLLRPGRAHSVLGQMAPADHDRLQKLPSAALGTPKQWPQLTPVKDGQLTLASRATKRTRSRTAGDGMISSSQISNQANLTDHSKI</sequence>
<feature type="compositionally biased region" description="Polar residues" evidence="1">
    <location>
        <begin position="71"/>
        <end position="88"/>
    </location>
</feature>
<comment type="caution">
    <text evidence="2">The sequence shown here is derived from an EMBL/GenBank/DDBJ whole genome shotgun (WGS) entry which is preliminary data.</text>
</comment>
<name>A0A0V0TTH9_9BILA</name>
<gene>
    <name evidence="2" type="ORF">T05_2997</name>
</gene>
<proteinExistence type="predicted"/>
<keyword evidence="3" id="KW-1185">Reference proteome</keyword>
<evidence type="ECO:0000256" key="1">
    <source>
        <dbReference type="SAM" id="MobiDB-lite"/>
    </source>
</evidence>
<feature type="region of interest" description="Disordered" evidence="1">
    <location>
        <begin position="54"/>
        <end position="88"/>
    </location>
</feature>
<reference evidence="2 3" key="1">
    <citation type="submission" date="2015-01" db="EMBL/GenBank/DDBJ databases">
        <title>Evolution of Trichinella species and genotypes.</title>
        <authorList>
            <person name="Korhonen P.K."/>
            <person name="Edoardo P."/>
            <person name="Giuseppe L.R."/>
            <person name="Gasser R.B."/>
        </authorList>
    </citation>
    <scope>NUCLEOTIDE SEQUENCE [LARGE SCALE GENOMIC DNA]</scope>
    <source>
        <strain evidence="2">ISS417</strain>
    </source>
</reference>
<accession>A0A0V0TTH9</accession>
<organism evidence="2 3">
    <name type="scientific">Trichinella murrelli</name>
    <dbReference type="NCBI Taxonomy" id="144512"/>
    <lineage>
        <taxon>Eukaryota</taxon>
        <taxon>Metazoa</taxon>
        <taxon>Ecdysozoa</taxon>
        <taxon>Nematoda</taxon>
        <taxon>Enoplea</taxon>
        <taxon>Dorylaimia</taxon>
        <taxon>Trichinellida</taxon>
        <taxon>Trichinellidae</taxon>
        <taxon>Trichinella</taxon>
    </lineage>
</organism>
<evidence type="ECO:0000313" key="2">
    <source>
        <dbReference type="EMBL" id="KRX42208.1"/>
    </source>
</evidence>
<dbReference type="Proteomes" id="UP000055048">
    <property type="component" value="Unassembled WGS sequence"/>
</dbReference>
<evidence type="ECO:0000313" key="3">
    <source>
        <dbReference type="Proteomes" id="UP000055048"/>
    </source>
</evidence>
<protein>
    <submittedName>
        <fullName evidence="2">Uncharacterized protein</fullName>
    </submittedName>
</protein>